<evidence type="ECO:0000256" key="3">
    <source>
        <dbReference type="ARBA" id="ARBA00005189"/>
    </source>
</evidence>
<keyword evidence="9" id="KW-0443">Lipid metabolism</keyword>
<dbReference type="GO" id="GO:0005615">
    <property type="term" value="C:extracellular space"/>
    <property type="evidence" value="ECO:0007669"/>
    <property type="project" value="TreeGrafter"/>
</dbReference>
<evidence type="ECO:0000256" key="12">
    <source>
        <dbReference type="ARBA" id="ARBA00023369"/>
    </source>
</evidence>
<dbReference type="EMBL" id="JAATIS010004040">
    <property type="protein sequence ID" value="KAG2462913.1"/>
    <property type="molecule type" value="Genomic_DNA"/>
</dbReference>
<evidence type="ECO:0000256" key="13">
    <source>
        <dbReference type="RuleBase" id="RU004262"/>
    </source>
</evidence>
<comment type="caution">
    <text evidence="17">The sequence shown here is derived from an EMBL/GenBank/DDBJ whole genome shotgun (WGS) entry which is preliminary data.</text>
</comment>
<gene>
    <name evidence="17" type="primary">Pnliprp1</name>
    <name evidence="17" type="ORF">GTO96_0001907</name>
</gene>
<comment type="catalytic activity">
    <reaction evidence="12">
        <text>a triacylglycerol + H2O = a diacylglycerol + a fatty acid + H(+)</text>
        <dbReference type="Rhea" id="RHEA:12044"/>
        <dbReference type="ChEBI" id="CHEBI:15377"/>
        <dbReference type="ChEBI" id="CHEBI:15378"/>
        <dbReference type="ChEBI" id="CHEBI:17855"/>
        <dbReference type="ChEBI" id="CHEBI:18035"/>
        <dbReference type="ChEBI" id="CHEBI:28868"/>
        <dbReference type="EC" id="3.1.1.3"/>
    </reaction>
    <physiologicalReaction direction="left-to-right" evidence="12">
        <dbReference type="Rhea" id="RHEA:12045"/>
    </physiologicalReaction>
</comment>
<dbReference type="FunFam" id="3.40.50.1820:FF:000033">
    <property type="entry name" value="Pancreatic triacylglycerol lipase"/>
    <property type="match status" value="1"/>
</dbReference>
<comment type="subcellular location">
    <subcellularLocation>
        <location evidence="1">Endomembrane system</location>
        <topology evidence="1">Peripheral membrane protein</topology>
    </subcellularLocation>
    <subcellularLocation>
        <location evidence="2">Secreted</location>
    </subcellularLocation>
</comment>
<evidence type="ECO:0000256" key="15">
    <source>
        <dbReference type="SAM" id="SignalP"/>
    </source>
</evidence>
<dbReference type="InterPro" id="IPR000734">
    <property type="entry name" value="TAG_lipase"/>
</dbReference>
<evidence type="ECO:0000256" key="14">
    <source>
        <dbReference type="SAM" id="MobiDB-lite"/>
    </source>
</evidence>
<evidence type="ECO:0000256" key="9">
    <source>
        <dbReference type="ARBA" id="ARBA00023098"/>
    </source>
</evidence>
<comment type="similarity">
    <text evidence="4 13">Belongs to the AB hydrolase superfamily. Lipase family.</text>
</comment>
<evidence type="ECO:0000256" key="10">
    <source>
        <dbReference type="ARBA" id="ARBA00023136"/>
    </source>
</evidence>
<keyword evidence="8" id="KW-0442">Lipid degradation</keyword>
<evidence type="ECO:0000256" key="5">
    <source>
        <dbReference type="ARBA" id="ARBA00013279"/>
    </source>
</evidence>
<reference evidence="17 18" key="1">
    <citation type="journal article" date="2021" name="Cell">
        <title>Tracing the genetic footprints of vertebrate landing in non-teleost ray-finned fishes.</title>
        <authorList>
            <person name="Bi X."/>
            <person name="Wang K."/>
            <person name="Yang L."/>
            <person name="Pan H."/>
            <person name="Jiang H."/>
            <person name="Wei Q."/>
            <person name="Fang M."/>
            <person name="Yu H."/>
            <person name="Zhu C."/>
            <person name="Cai Y."/>
            <person name="He Y."/>
            <person name="Gan X."/>
            <person name="Zeng H."/>
            <person name="Yu D."/>
            <person name="Zhu Y."/>
            <person name="Jiang H."/>
            <person name="Qiu Q."/>
            <person name="Yang H."/>
            <person name="Zhang Y.E."/>
            <person name="Wang W."/>
            <person name="Zhu M."/>
            <person name="He S."/>
            <person name="Zhang G."/>
        </authorList>
    </citation>
    <scope>NUCLEOTIDE SEQUENCE [LARGE SCALE GENOMIC DNA]</scope>
    <source>
        <strain evidence="17">Bchr_013</strain>
    </source>
</reference>
<dbReference type="PRINTS" id="PR00821">
    <property type="entry name" value="TAGLIPASE"/>
</dbReference>
<evidence type="ECO:0000256" key="6">
    <source>
        <dbReference type="ARBA" id="ARBA00022525"/>
    </source>
</evidence>
<dbReference type="CDD" id="cd00707">
    <property type="entry name" value="Pancreat_lipase_like"/>
    <property type="match status" value="1"/>
</dbReference>
<evidence type="ECO:0000256" key="4">
    <source>
        <dbReference type="ARBA" id="ARBA00010701"/>
    </source>
</evidence>
<evidence type="ECO:0000256" key="8">
    <source>
        <dbReference type="ARBA" id="ARBA00022963"/>
    </source>
</evidence>
<keyword evidence="18" id="KW-1185">Reference proteome</keyword>
<organism evidence="17 18">
    <name type="scientific">Polypterus senegalus</name>
    <name type="common">Senegal bichir</name>
    <dbReference type="NCBI Taxonomy" id="55291"/>
    <lineage>
        <taxon>Eukaryota</taxon>
        <taxon>Metazoa</taxon>
        <taxon>Chordata</taxon>
        <taxon>Craniata</taxon>
        <taxon>Vertebrata</taxon>
        <taxon>Euteleostomi</taxon>
        <taxon>Actinopterygii</taxon>
        <taxon>Polypteriformes</taxon>
        <taxon>Polypteridae</taxon>
        <taxon>Polypterus</taxon>
    </lineage>
</organism>
<feature type="region of interest" description="Disordered" evidence="14">
    <location>
        <begin position="425"/>
        <end position="452"/>
    </location>
</feature>
<feature type="domain" description="Lipase" evidence="16">
    <location>
        <begin position="21"/>
        <end position="355"/>
    </location>
</feature>
<keyword evidence="6" id="KW-0964">Secreted</keyword>
<dbReference type="PRINTS" id="PR00823">
    <property type="entry name" value="PANCLIPASE"/>
</dbReference>
<evidence type="ECO:0000313" key="17">
    <source>
        <dbReference type="EMBL" id="KAG2462913.1"/>
    </source>
</evidence>
<comment type="pathway">
    <text evidence="3">Lipid metabolism.</text>
</comment>
<dbReference type="InterPro" id="IPR033906">
    <property type="entry name" value="Lipase_N"/>
</dbReference>
<evidence type="ECO:0000256" key="2">
    <source>
        <dbReference type="ARBA" id="ARBA00004613"/>
    </source>
</evidence>
<dbReference type="InterPro" id="IPR029058">
    <property type="entry name" value="AB_hydrolase_fold"/>
</dbReference>
<keyword evidence="10" id="KW-0472">Membrane</keyword>
<keyword evidence="7" id="KW-0378">Hydrolase</keyword>
<dbReference type="Gene3D" id="3.40.50.1820">
    <property type="entry name" value="alpha/beta hydrolase"/>
    <property type="match status" value="1"/>
</dbReference>
<keyword evidence="15" id="KW-0732">Signal</keyword>
<feature type="non-terminal residue" evidence="17">
    <location>
        <position position="506"/>
    </location>
</feature>
<evidence type="ECO:0000256" key="7">
    <source>
        <dbReference type="ARBA" id="ARBA00022801"/>
    </source>
</evidence>
<evidence type="ECO:0000313" key="18">
    <source>
        <dbReference type="Proteomes" id="UP000886611"/>
    </source>
</evidence>
<keyword evidence="11" id="KW-1015">Disulfide bond</keyword>
<evidence type="ECO:0000256" key="11">
    <source>
        <dbReference type="ARBA" id="ARBA00023157"/>
    </source>
</evidence>
<evidence type="ECO:0000259" key="16">
    <source>
        <dbReference type="Pfam" id="PF00151"/>
    </source>
</evidence>
<feature type="chain" id="PRO_5036479185" description="triacylglycerol lipase" evidence="15">
    <location>
        <begin position="21"/>
        <end position="506"/>
    </location>
</feature>
<accession>A0A8X8BLW5</accession>
<feature type="signal peptide" evidence="15">
    <location>
        <begin position="1"/>
        <end position="20"/>
    </location>
</feature>
<sequence>IRSLMFLFSIFFFFLCPLAAEVCYDRLGCFTDNIPWAGTAERPIAKLPWPPERIDIRFMLYTRQNALSYQEITPVDPSTISASNYKGGRTTRMITHGFVDKGDENWLKDMCKMMLQVEDINCICIDWKGGSRTLYTQSAQNIRVIGAEIAYLIKLLMNDYNQKPADFHFIGHSLGAHCGGEVGRRIKGLGRITGLDPAEPYFQGTPIEVRLDPSDAIFVDVIHTDSAPMIPYLGFGMSQAVGHLDFYPNGGEQMPGCGKNVASQIVDIDGIWEGTRDFVACNHLRSYKYYADSILNPDGFLGYRCPTVEAFEAGNCFPCPTKGCPMMGHYAPQVRPATNAEQFKFFLNTGEARPFTRVHLKRTKQVTYGRGRRETKPGQMKGESVLWVGRPVDHQLMGLETDGKALYNCLDTTAHRLPTIVEDAETQGDPQENVTAQTSASQRFSSRDHPSAETVATVEEMGRRSGEHLNAPQQEQLQQLLRDFVDIFAARECLYVVPFTVSHILK</sequence>
<dbReference type="InterPro" id="IPR002331">
    <property type="entry name" value="Lipase_panc"/>
</dbReference>
<protein>
    <recommendedName>
        <fullName evidence="5">triacylglycerol lipase</fullName>
        <ecNumber evidence="5">3.1.1.3</ecNumber>
    </recommendedName>
</protein>
<dbReference type="InterPro" id="IPR013818">
    <property type="entry name" value="Lipase"/>
</dbReference>
<dbReference type="GO" id="GO:0012505">
    <property type="term" value="C:endomembrane system"/>
    <property type="evidence" value="ECO:0007669"/>
    <property type="project" value="UniProtKB-SubCell"/>
</dbReference>
<evidence type="ECO:0000256" key="1">
    <source>
        <dbReference type="ARBA" id="ARBA00004184"/>
    </source>
</evidence>
<feature type="non-terminal residue" evidence="17">
    <location>
        <position position="1"/>
    </location>
</feature>
<feature type="compositionally biased region" description="Polar residues" evidence="14">
    <location>
        <begin position="428"/>
        <end position="444"/>
    </location>
</feature>
<dbReference type="PANTHER" id="PTHR11610">
    <property type="entry name" value="LIPASE"/>
    <property type="match status" value="1"/>
</dbReference>
<dbReference type="Pfam" id="PF00151">
    <property type="entry name" value="Lipase"/>
    <property type="match status" value="1"/>
</dbReference>
<dbReference type="GO" id="GO:0016042">
    <property type="term" value="P:lipid catabolic process"/>
    <property type="evidence" value="ECO:0007669"/>
    <property type="project" value="UniProtKB-KW"/>
</dbReference>
<proteinExistence type="inferred from homology"/>
<dbReference type="PANTHER" id="PTHR11610:SF165">
    <property type="entry name" value="PANCREATIC LIPASE-RELATED PROTEIN 2"/>
    <property type="match status" value="1"/>
</dbReference>
<dbReference type="AlphaFoldDB" id="A0A8X8BLW5"/>
<dbReference type="EC" id="3.1.1.3" evidence="5"/>
<name>A0A8X8BLW5_POLSE</name>
<dbReference type="GO" id="GO:0004465">
    <property type="term" value="F:lipoprotein lipase activity"/>
    <property type="evidence" value="ECO:0007669"/>
    <property type="project" value="TreeGrafter"/>
</dbReference>
<dbReference type="SUPFAM" id="SSF53474">
    <property type="entry name" value="alpha/beta-Hydrolases"/>
    <property type="match status" value="1"/>
</dbReference>
<dbReference type="Proteomes" id="UP000886611">
    <property type="component" value="Unassembled WGS sequence"/>
</dbReference>